<keyword evidence="4 6" id="KW-0040">ANK repeat</keyword>
<feature type="compositionally biased region" description="Polar residues" evidence="8">
    <location>
        <begin position="406"/>
        <end position="422"/>
    </location>
</feature>
<accession>A0ABQ9ETN0</accession>
<dbReference type="PANTHER" id="PTHR24131:SF10">
    <property type="entry name" value="ANKYRIN-REPEAT, SH3-DOMAIN, AND PROLINE-RICH-REGION CONTAINING PROTEIN, ISOFORM B"/>
    <property type="match status" value="1"/>
</dbReference>
<dbReference type="PANTHER" id="PTHR24131">
    <property type="entry name" value="APOPTOSIS-STIMULATING OF P53 PROTEIN"/>
    <property type="match status" value="1"/>
</dbReference>
<evidence type="ECO:0000313" key="10">
    <source>
        <dbReference type="Proteomes" id="UP001217089"/>
    </source>
</evidence>
<organism evidence="9 10">
    <name type="scientific">Tegillarca granosa</name>
    <name type="common">Malaysian cockle</name>
    <name type="synonym">Anadara granosa</name>
    <dbReference type="NCBI Taxonomy" id="220873"/>
    <lineage>
        <taxon>Eukaryota</taxon>
        <taxon>Metazoa</taxon>
        <taxon>Spiralia</taxon>
        <taxon>Lophotrochozoa</taxon>
        <taxon>Mollusca</taxon>
        <taxon>Bivalvia</taxon>
        <taxon>Autobranchia</taxon>
        <taxon>Pteriomorphia</taxon>
        <taxon>Arcoida</taxon>
        <taxon>Arcoidea</taxon>
        <taxon>Arcidae</taxon>
        <taxon>Tegillarca</taxon>
    </lineage>
</organism>
<evidence type="ECO:0000256" key="3">
    <source>
        <dbReference type="ARBA" id="ARBA00022737"/>
    </source>
</evidence>
<evidence type="ECO:0000313" key="9">
    <source>
        <dbReference type="EMBL" id="KAJ8308554.1"/>
    </source>
</evidence>
<dbReference type="Pfam" id="PF12796">
    <property type="entry name" value="Ank_2"/>
    <property type="match status" value="1"/>
</dbReference>
<dbReference type="PROSITE" id="PS50088">
    <property type="entry name" value="ANK_REPEAT"/>
    <property type="match status" value="2"/>
</dbReference>
<feature type="region of interest" description="Disordered" evidence="8">
    <location>
        <begin position="553"/>
        <end position="644"/>
    </location>
</feature>
<dbReference type="InterPro" id="IPR047163">
    <property type="entry name" value="ASPP1/2"/>
</dbReference>
<feature type="compositionally biased region" description="Low complexity" evidence="8">
    <location>
        <begin position="268"/>
        <end position="277"/>
    </location>
</feature>
<dbReference type="SMART" id="SM00248">
    <property type="entry name" value="ANK"/>
    <property type="match status" value="2"/>
</dbReference>
<protein>
    <submittedName>
        <fullName evidence="9">Uncharacterized protein</fullName>
    </submittedName>
</protein>
<keyword evidence="10" id="KW-1185">Reference proteome</keyword>
<feature type="compositionally biased region" description="Basic and acidic residues" evidence="8">
    <location>
        <begin position="431"/>
        <end position="440"/>
    </location>
</feature>
<feature type="compositionally biased region" description="Low complexity" evidence="8">
    <location>
        <begin position="338"/>
        <end position="351"/>
    </location>
</feature>
<feature type="coiled-coil region" evidence="7">
    <location>
        <begin position="38"/>
        <end position="72"/>
    </location>
</feature>
<comment type="caution">
    <text evidence="9">The sequence shown here is derived from an EMBL/GenBank/DDBJ whole genome shotgun (WGS) entry which is preliminary data.</text>
</comment>
<comment type="subcellular location">
    <subcellularLocation>
        <location evidence="1">Nucleus</location>
    </subcellularLocation>
</comment>
<name>A0ABQ9ETN0_TEGGR</name>
<dbReference type="Gene3D" id="1.25.40.20">
    <property type="entry name" value="Ankyrin repeat-containing domain"/>
    <property type="match status" value="1"/>
</dbReference>
<feature type="compositionally biased region" description="Basic and acidic residues" evidence="8">
    <location>
        <begin position="210"/>
        <end position="220"/>
    </location>
</feature>
<evidence type="ECO:0000256" key="5">
    <source>
        <dbReference type="ARBA" id="ARBA00023242"/>
    </source>
</evidence>
<evidence type="ECO:0000256" key="6">
    <source>
        <dbReference type="PROSITE-ProRule" id="PRU00023"/>
    </source>
</evidence>
<keyword evidence="3" id="KW-0677">Repeat</keyword>
<evidence type="ECO:0000256" key="1">
    <source>
        <dbReference type="ARBA" id="ARBA00004123"/>
    </source>
</evidence>
<feature type="compositionally biased region" description="Polar residues" evidence="8">
    <location>
        <begin position="193"/>
        <end position="209"/>
    </location>
</feature>
<feature type="compositionally biased region" description="Polar residues" evidence="8">
    <location>
        <begin position="305"/>
        <end position="323"/>
    </location>
</feature>
<evidence type="ECO:0000256" key="7">
    <source>
        <dbReference type="SAM" id="Coils"/>
    </source>
</evidence>
<dbReference type="SUPFAM" id="SSF48403">
    <property type="entry name" value="Ankyrin repeat"/>
    <property type="match status" value="1"/>
</dbReference>
<feature type="compositionally biased region" description="Low complexity" evidence="8">
    <location>
        <begin position="567"/>
        <end position="578"/>
    </location>
</feature>
<feature type="compositionally biased region" description="Polar residues" evidence="8">
    <location>
        <begin position="355"/>
        <end position="370"/>
    </location>
</feature>
<feature type="compositionally biased region" description="Basic and acidic residues" evidence="8">
    <location>
        <begin position="613"/>
        <end position="623"/>
    </location>
</feature>
<feature type="compositionally biased region" description="Polar residues" evidence="8">
    <location>
        <begin position="239"/>
        <end position="256"/>
    </location>
</feature>
<dbReference type="PROSITE" id="PS50297">
    <property type="entry name" value="ANK_REP_REGION"/>
    <property type="match status" value="2"/>
</dbReference>
<proteinExistence type="predicted"/>
<feature type="repeat" description="ANK" evidence="6">
    <location>
        <begin position="821"/>
        <end position="853"/>
    </location>
</feature>
<evidence type="ECO:0000256" key="2">
    <source>
        <dbReference type="ARBA" id="ARBA00022703"/>
    </source>
</evidence>
<evidence type="ECO:0000256" key="8">
    <source>
        <dbReference type="SAM" id="MobiDB-lite"/>
    </source>
</evidence>
<sequence length="882" mass="97628">MSKWKYSTFEFLYKPSNILCVSNLLLADSELESVKALFNEKEKELALAVSKVDQLTQQLEEIKKEKSNITNGDKQNATALELDKLRRELMLRNKLNEQQNSKLIVHRDMLNQRKDEMSKMDKRIQELQQRLKKKKAQQAELKKNLSNQKLDNKMPGRPAGTNIAAVEPYIQHVPKENTNDDTNKPGFAKFNPKYQSLPSNARVTNPDKSTTVEKNDKSKNSEQNNNKENYQIPLVVKVDSSNGKTIQNGVSPSELSESLKKAAQRHQNNSSENSNNELSRKTPPPLPVRSGTTTLTHLAPRPFGSTYSTSVLTNRNQEQNVAPNVNIHEDVRTGGSGQSSPASSDSSQKDGNINGFLNKNHNHSSEQSQFNIPNSVSNNKNNEKHVNGANSRSSRPGQQKHPPSPQTNENSNLSSNKSQGAPQNAFGHSNIPHDEVDSSHPIKGPVESGPKMKHPVANNNQLPSYENAVKDRNINLSPPTSGDNSKQNLNISDASTSSSNSDTSNGSKKTPTVRYASKNVIANTYMGKLGPEALAKYQSLNMLYKNFPPSSVDGPISGKHDTKNDVSSDSSQSLSPPDYNSRNDHTSSQPSYSRKIPPCWQAGGVPTSPLDIQHPDIPSDKVSHNHQKTPKTLRRRHSDSDNEDISKLIHKYVDRHSPKKHEGGHFQRLNGQDTQATSFKDQIPEKVLVDDMGNLMDIPENVENSELDNSNDNVFSDKNRIPTVQSDNTSVVLRKKKTNLRTERSVSSGNRVSFDPLALLLDASLEGELELVKKCATQVENVSESNDEGITALHNAICAGHYDIVTFLVEFGCDANSPDSDGWTPLHCAASCNNLPMVKFLVEHGACIFATTISDHETAAEKCEEDEDGFDGCSEYLYSKLY</sequence>
<feature type="compositionally biased region" description="Basic and acidic residues" evidence="8">
    <location>
        <begin position="174"/>
        <end position="183"/>
    </location>
</feature>
<dbReference type="InterPro" id="IPR036770">
    <property type="entry name" value="Ankyrin_rpt-contain_sf"/>
</dbReference>
<feature type="compositionally biased region" description="Basic residues" evidence="8">
    <location>
        <begin position="624"/>
        <end position="637"/>
    </location>
</feature>
<feature type="compositionally biased region" description="Polar residues" evidence="8">
    <location>
        <begin position="474"/>
        <end position="491"/>
    </location>
</feature>
<feature type="region of interest" description="Disordered" evidence="8">
    <location>
        <begin position="126"/>
        <end position="161"/>
    </location>
</feature>
<evidence type="ECO:0000256" key="4">
    <source>
        <dbReference type="ARBA" id="ARBA00023043"/>
    </source>
</evidence>
<gene>
    <name evidence="9" type="ORF">KUTeg_013428</name>
</gene>
<keyword evidence="7" id="KW-0175">Coiled coil</keyword>
<reference evidence="9 10" key="1">
    <citation type="submission" date="2022-12" db="EMBL/GenBank/DDBJ databases">
        <title>Chromosome-level genome of Tegillarca granosa.</title>
        <authorList>
            <person name="Kim J."/>
        </authorList>
    </citation>
    <scope>NUCLEOTIDE SEQUENCE [LARGE SCALE GENOMIC DNA]</scope>
    <source>
        <strain evidence="9">Teg-2019</strain>
        <tissue evidence="9">Adductor muscle</tissue>
    </source>
</reference>
<dbReference type="Proteomes" id="UP001217089">
    <property type="component" value="Unassembled WGS sequence"/>
</dbReference>
<dbReference type="EMBL" id="JARBDR010000657">
    <property type="protein sequence ID" value="KAJ8308554.1"/>
    <property type="molecule type" value="Genomic_DNA"/>
</dbReference>
<feature type="region of interest" description="Disordered" evidence="8">
    <location>
        <begin position="174"/>
        <end position="511"/>
    </location>
</feature>
<dbReference type="InterPro" id="IPR002110">
    <property type="entry name" value="Ankyrin_rpt"/>
</dbReference>
<feature type="compositionally biased region" description="Low complexity" evidence="8">
    <location>
        <begin position="371"/>
        <end position="380"/>
    </location>
</feature>
<feature type="repeat" description="ANK" evidence="6">
    <location>
        <begin position="788"/>
        <end position="820"/>
    </location>
</feature>
<keyword evidence="5" id="KW-0539">Nucleus</keyword>
<feature type="compositionally biased region" description="Low complexity" evidence="8">
    <location>
        <begin position="492"/>
        <end position="507"/>
    </location>
</feature>
<keyword evidence="2" id="KW-0053">Apoptosis</keyword>